<evidence type="ECO:0000313" key="6">
    <source>
        <dbReference type="Proteomes" id="UP000287166"/>
    </source>
</evidence>
<gene>
    <name evidence="5" type="ORF">SCP_0202760</name>
</gene>
<dbReference type="EMBL" id="BFAD01000002">
    <property type="protein sequence ID" value="GBE79079.1"/>
    <property type="molecule type" value="Genomic_DNA"/>
</dbReference>
<protein>
    <recommendedName>
        <fullName evidence="4">AB hydrolase-1 domain-containing protein</fullName>
    </recommendedName>
</protein>
<dbReference type="STRING" id="139825.A0A401GAA4"/>
<dbReference type="SUPFAM" id="SSF53474">
    <property type="entry name" value="alpha/beta-Hydrolases"/>
    <property type="match status" value="1"/>
</dbReference>
<proteinExistence type="inferred from homology"/>
<dbReference type="PRINTS" id="PR00412">
    <property type="entry name" value="EPOXHYDRLASE"/>
</dbReference>
<evidence type="ECO:0000259" key="4">
    <source>
        <dbReference type="Pfam" id="PF00561"/>
    </source>
</evidence>
<dbReference type="GO" id="GO:0016787">
    <property type="term" value="F:hydrolase activity"/>
    <property type="evidence" value="ECO:0007669"/>
    <property type="project" value="UniProtKB-KW"/>
</dbReference>
<evidence type="ECO:0000256" key="1">
    <source>
        <dbReference type="ARBA" id="ARBA00022801"/>
    </source>
</evidence>
<comment type="caution">
    <text evidence="5">The sequence shown here is derived from an EMBL/GenBank/DDBJ whole genome shotgun (WGS) entry which is preliminary data.</text>
</comment>
<accession>A0A401GAA4</accession>
<dbReference type="RefSeq" id="XP_027609992.1">
    <property type="nucleotide sequence ID" value="XM_027754191.1"/>
</dbReference>
<sequence>MHLRTALLAWSAFVAFRTCTADNIIPVSFSPRDIPRKVADCKALNRLTQEVKDIEIHYADINSDAEKTIVMEPGWPSLWHSWKYQIEEFKDEYHIVAPDHRGFASSTHPGDIESSGTWGDHVGDMVCALEHAGVNHAICMGHDWGSQICYEAARMRPDLIEGVIGMAIPYIPSAGHYVPNSALVSSLRKLAYQLFLAQNERAAAELNANPRRTLRATLRTSASPPPDAFLIDPESFLGGWKDVEEIPPIPFLTPEEEDYWVEQFEIQGFGPTLGFYTNGNRQLSWEFTHNQGNFTISQPVLSVLPLNDPVADWVVAAKLLGSEKYLPNLTTETLDAEHWLHLEHPREVNAILRKWLGAFPGGETEDTIRDDGVGRAADEL</sequence>
<dbReference type="InterPro" id="IPR029058">
    <property type="entry name" value="AB_hydrolase_fold"/>
</dbReference>
<organism evidence="5 6">
    <name type="scientific">Sparassis crispa</name>
    <dbReference type="NCBI Taxonomy" id="139825"/>
    <lineage>
        <taxon>Eukaryota</taxon>
        <taxon>Fungi</taxon>
        <taxon>Dikarya</taxon>
        <taxon>Basidiomycota</taxon>
        <taxon>Agaricomycotina</taxon>
        <taxon>Agaricomycetes</taxon>
        <taxon>Polyporales</taxon>
        <taxon>Sparassidaceae</taxon>
        <taxon>Sparassis</taxon>
    </lineage>
</organism>
<evidence type="ECO:0000256" key="2">
    <source>
        <dbReference type="ARBA" id="ARBA00038334"/>
    </source>
</evidence>
<feature type="chain" id="PRO_5019013890" description="AB hydrolase-1 domain-containing protein" evidence="3">
    <location>
        <begin position="22"/>
        <end position="380"/>
    </location>
</feature>
<dbReference type="InterPro" id="IPR000639">
    <property type="entry name" value="Epox_hydrolase-like"/>
</dbReference>
<dbReference type="PANTHER" id="PTHR43329">
    <property type="entry name" value="EPOXIDE HYDROLASE"/>
    <property type="match status" value="1"/>
</dbReference>
<dbReference type="OrthoDB" id="408373at2759"/>
<keyword evidence="1" id="KW-0378">Hydrolase</keyword>
<feature type="domain" description="AB hydrolase-1" evidence="4">
    <location>
        <begin position="68"/>
        <end position="345"/>
    </location>
</feature>
<keyword evidence="3" id="KW-0732">Signal</keyword>
<dbReference type="GeneID" id="38775996"/>
<dbReference type="Proteomes" id="UP000287166">
    <property type="component" value="Unassembled WGS sequence"/>
</dbReference>
<keyword evidence="6" id="KW-1185">Reference proteome</keyword>
<dbReference type="AlphaFoldDB" id="A0A401GAA4"/>
<evidence type="ECO:0000256" key="3">
    <source>
        <dbReference type="SAM" id="SignalP"/>
    </source>
</evidence>
<dbReference type="InParanoid" id="A0A401GAA4"/>
<reference evidence="5 6" key="1">
    <citation type="journal article" date="2018" name="Sci. Rep.">
        <title>Genome sequence of the cauliflower mushroom Sparassis crispa (Hanabiratake) and its association with beneficial usage.</title>
        <authorList>
            <person name="Kiyama R."/>
            <person name="Furutani Y."/>
            <person name="Kawaguchi K."/>
            <person name="Nakanishi T."/>
        </authorList>
    </citation>
    <scope>NUCLEOTIDE SEQUENCE [LARGE SCALE GENOMIC DNA]</scope>
</reference>
<dbReference type="InterPro" id="IPR000073">
    <property type="entry name" value="AB_hydrolase_1"/>
</dbReference>
<feature type="signal peptide" evidence="3">
    <location>
        <begin position="1"/>
        <end position="21"/>
    </location>
</feature>
<name>A0A401GAA4_9APHY</name>
<evidence type="ECO:0000313" key="5">
    <source>
        <dbReference type="EMBL" id="GBE79079.1"/>
    </source>
</evidence>
<dbReference type="Pfam" id="PF00561">
    <property type="entry name" value="Abhydrolase_1"/>
    <property type="match status" value="1"/>
</dbReference>
<dbReference type="Gene3D" id="3.40.50.1820">
    <property type="entry name" value="alpha/beta hydrolase"/>
    <property type="match status" value="1"/>
</dbReference>
<comment type="similarity">
    <text evidence="2">Belongs to the AB hydrolase superfamily. Epoxide hydrolase family.</text>
</comment>